<feature type="region of interest" description="Disordered" evidence="1">
    <location>
        <begin position="277"/>
        <end position="336"/>
    </location>
</feature>
<evidence type="ECO:0000256" key="2">
    <source>
        <dbReference type="SAM" id="Phobius"/>
    </source>
</evidence>
<feature type="region of interest" description="Disordered" evidence="1">
    <location>
        <begin position="208"/>
        <end position="227"/>
    </location>
</feature>
<keyword evidence="2" id="KW-0472">Membrane</keyword>
<reference evidence="3 4" key="1">
    <citation type="journal article" date="2011" name="Proc. Natl. Acad. Sci. U.S.A.">
        <title>Genome and transcriptome analyses of the mountain pine beetle-fungal symbiont Grosmannia clavigera, a lodgepole pine pathogen.</title>
        <authorList>
            <person name="DiGuistini S."/>
            <person name="Wang Y."/>
            <person name="Liao N.Y."/>
            <person name="Taylor G."/>
            <person name="Tanguay P."/>
            <person name="Feau N."/>
            <person name="Henrissat B."/>
            <person name="Chan S.K."/>
            <person name="Hesse-Orce U."/>
            <person name="Alamouti S.M."/>
            <person name="Tsui C.K.M."/>
            <person name="Docking R.T."/>
            <person name="Levasseur A."/>
            <person name="Haridas S."/>
            <person name="Robertson G."/>
            <person name="Birol I."/>
            <person name="Holt R.A."/>
            <person name="Marra M.A."/>
            <person name="Hamelin R.C."/>
            <person name="Hirst M."/>
            <person name="Jones S.J.M."/>
            <person name="Bohlmann J."/>
            <person name="Breuil C."/>
        </authorList>
    </citation>
    <scope>NUCLEOTIDE SEQUENCE [LARGE SCALE GENOMIC DNA]</scope>
    <source>
        <strain evidence="4">kw1407 / UAMH 11150</strain>
    </source>
</reference>
<name>F0XQD7_GROCL</name>
<proteinExistence type="predicted"/>
<dbReference type="AlphaFoldDB" id="F0XQD7"/>
<organism evidence="4">
    <name type="scientific">Grosmannia clavigera (strain kw1407 / UAMH 11150)</name>
    <name type="common">Blue stain fungus</name>
    <name type="synonym">Graphiocladiella clavigera</name>
    <dbReference type="NCBI Taxonomy" id="655863"/>
    <lineage>
        <taxon>Eukaryota</taxon>
        <taxon>Fungi</taxon>
        <taxon>Dikarya</taxon>
        <taxon>Ascomycota</taxon>
        <taxon>Pezizomycotina</taxon>
        <taxon>Sordariomycetes</taxon>
        <taxon>Sordariomycetidae</taxon>
        <taxon>Ophiostomatales</taxon>
        <taxon>Ophiostomataceae</taxon>
        <taxon>Leptographium</taxon>
    </lineage>
</organism>
<keyword evidence="4" id="KW-1185">Reference proteome</keyword>
<keyword evidence="2" id="KW-1133">Transmembrane helix</keyword>
<sequence>MTTASRTNLGPLTTTFRPPSSCSLVGRDCATCDYGYQAQTCSDNSANTIGMQDNANCWPPRSNLDVATPAALVGWGFYSPGLICPTGYQTACRATGSVDGGFGFMFSPAPSETAIGCCPTGYTCRFDRSYEVAQTCVSIATASSFPTLQCSSGFIVTTGSATVPISVTIVDSGSALTTSITALTLEAPLFQLMVQATDRITTNTDFSSSATSIFPTSSSSLSATSSLTHAPTTGLSKGAVAGIAIGSVVGGLALLGGLAYLFYRRYNKHKKLGPGAVQYTQAPMDPHTDKPELMADMSGTKYPTPAPMYEAPVTPAPTAELPSPPDQLYTLRSELP</sequence>
<keyword evidence="2" id="KW-0812">Transmembrane</keyword>
<accession>F0XQD7</accession>
<dbReference type="GeneID" id="25981311"/>
<dbReference type="HOGENOM" id="CLU_063299_1_0_1"/>
<dbReference type="OrthoDB" id="5429716at2759"/>
<dbReference type="EMBL" id="GL629801">
    <property type="protein sequence ID" value="EFX00732.1"/>
    <property type="molecule type" value="Genomic_DNA"/>
</dbReference>
<feature type="transmembrane region" description="Helical" evidence="2">
    <location>
        <begin position="239"/>
        <end position="263"/>
    </location>
</feature>
<dbReference type="Proteomes" id="UP000007796">
    <property type="component" value="Unassembled WGS sequence"/>
</dbReference>
<evidence type="ECO:0000313" key="3">
    <source>
        <dbReference type="EMBL" id="EFX00732.1"/>
    </source>
</evidence>
<dbReference type="eggNOG" id="ENOG502ST51">
    <property type="taxonomic scope" value="Eukaryota"/>
</dbReference>
<evidence type="ECO:0000256" key="1">
    <source>
        <dbReference type="SAM" id="MobiDB-lite"/>
    </source>
</evidence>
<gene>
    <name evidence="3" type="ORF">CMQ_7734</name>
</gene>
<dbReference type="InParanoid" id="F0XQD7"/>
<dbReference type="RefSeq" id="XP_014170214.1">
    <property type="nucleotide sequence ID" value="XM_014314739.1"/>
</dbReference>
<evidence type="ECO:0000313" key="4">
    <source>
        <dbReference type="Proteomes" id="UP000007796"/>
    </source>
</evidence>
<dbReference type="STRING" id="655863.F0XQD7"/>
<protein>
    <submittedName>
        <fullName evidence="3">Uncharacterized protein</fullName>
    </submittedName>
</protein>